<evidence type="ECO:0000256" key="1">
    <source>
        <dbReference type="ARBA" id="ARBA00022741"/>
    </source>
</evidence>
<proteinExistence type="predicted"/>
<dbReference type="SUPFAM" id="SSF100920">
    <property type="entry name" value="Heat shock protein 70kD (HSP70), peptide-binding domain"/>
    <property type="match status" value="1"/>
</dbReference>
<evidence type="ECO:0000313" key="4">
    <source>
        <dbReference type="Proteomes" id="UP001218218"/>
    </source>
</evidence>
<sequence length="260" mass="28042">MPNTPGVWNVLVDHILNEFKAENSIDLNGDRMAIQHIHKAAKKAKIELLSTAQTEINLPFITTDVSGPKHINTKLMCSKFESLVAPLIQCTVAPCKKALSDAGVKSSDIHKVILIGDVTRMPRVTETVKSVFGCEPSKGVNPDEAVAIGASIQGGVLAGSITDVPLLDVTPLSLGIETRSGIMTKLIMHNTTTPTKKSQVFSTTVEANVICNARTMTSLSWYHVPPRLIPNVPGASNVWTPQEMGKVMVKKRMALDLVEA</sequence>
<gene>
    <name evidence="3" type="ORF">DFH08DRAFT_686652</name>
</gene>
<dbReference type="InterPro" id="IPR029047">
    <property type="entry name" value="HSP70_peptide-bd_sf"/>
</dbReference>
<keyword evidence="2" id="KW-0067">ATP-binding</keyword>
<dbReference type="SUPFAM" id="SSF53067">
    <property type="entry name" value="Actin-like ATPase domain"/>
    <property type="match status" value="1"/>
</dbReference>
<dbReference type="Proteomes" id="UP001218218">
    <property type="component" value="Unassembled WGS sequence"/>
</dbReference>
<organism evidence="3 4">
    <name type="scientific">Mycena albidolilacea</name>
    <dbReference type="NCBI Taxonomy" id="1033008"/>
    <lineage>
        <taxon>Eukaryota</taxon>
        <taxon>Fungi</taxon>
        <taxon>Dikarya</taxon>
        <taxon>Basidiomycota</taxon>
        <taxon>Agaricomycotina</taxon>
        <taxon>Agaricomycetes</taxon>
        <taxon>Agaricomycetidae</taxon>
        <taxon>Agaricales</taxon>
        <taxon>Marasmiineae</taxon>
        <taxon>Mycenaceae</taxon>
        <taxon>Mycena</taxon>
    </lineage>
</organism>
<dbReference type="GO" id="GO:0140662">
    <property type="term" value="F:ATP-dependent protein folding chaperone"/>
    <property type="evidence" value="ECO:0007669"/>
    <property type="project" value="InterPro"/>
</dbReference>
<evidence type="ECO:0000256" key="2">
    <source>
        <dbReference type="ARBA" id="ARBA00022840"/>
    </source>
</evidence>
<reference evidence="3" key="1">
    <citation type="submission" date="2023-03" db="EMBL/GenBank/DDBJ databases">
        <title>Massive genome expansion in bonnet fungi (Mycena s.s.) driven by repeated elements and novel gene families across ecological guilds.</title>
        <authorList>
            <consortium name="Lawrence Berkeley National Laboratory"/>
            <person name="Harder C.B."/>
            <person name="Miyauchi S."/>
            <person name="Viragh M."/>
            <person name="Kuo A."/>
            <person name="Thoen E."/>
            <person name="Andreopoulos B."/>
            <person name="Lu D."/>
            <person name="Skrede I."/>
            <person name="Drula E."/>
            <person name="Henrissat B."/>
            <person name="Morin E."/>
            <person name="Kohler A."/>
            <person name="Barry K."/>
            <person name="LaButti K."/>
            <person name="Morin E."/>
            <person name="Salamov A."/>
            <person name="Lipzen A."/>
            <person name="Mereny Z."/>
            <person name="Hegedus B."/>
            <person name="Baldrian P."/>
            <person name="Stursova M."/>
            <person name="Weitz H."/>
            <person name="Taylor A."/>
            <person name="Grigoriev I.V."/>
            <person name="Nagy L.G."/>
            <person name="Martin F."/>
            <person name="Kauserud H."/>
        </authorList>
    </citation>
    <scope>NUCLEOTIDE SEQUENCE</scope>
    <source>
        <strain evidence="3">CBHHK002</strain>
    </source>
</reference>
<accession>A0AAD7F0S8</accession>
<dbReference type="InterPro" id="IPR013126">
    <property type="entry name" value="Hsp_70_fam"/>
</dbReference>
<keyword evidence="4" id="KW-1185">Reference proteome</keyword>
<dbReference type="FunFam" id="3.90.640.10:FF:000003">
    <property type="entry name" value="Molecular chaperone DnaK"/>
    <property type="match status" value="1"/>
</dbReference>
<dbReference type="Pfam" id="PF00012">
    <property type="entry name" value="HSP70"/>
    <property type="match status" value="1"/>
</dbReference>
<evidence type="ECO:0000313" key="3">
    <source>
        <dbReference type="EMBL" id="KAJ7359446.1"/>
    </source>
</evidence>
<dbReference type="InterPro" id="IPR043129">
    <property type="entry name" value="ATPase_NBD"/>
</dbReference>
<dbReference type="Gene3D" id="2.60.34.10">
    <property type="entry name" value="Substrate Binding Domain Of DNAk, Chain A, domain 1"/>
    <property type="match status" value="1"/>
</dbReference>
<dbReference type="PANTHER" id="PTHR19375">
    <property type="entry name" value="HEAT SHOCK PROTEIN 70KDA"/>
    <property type="match status" value="1"/>
</dbReference>
<keyword evidence="1" id="KW-0547">Nucleotide-binding</keyword>
<comment type="caution">
    <text evidence="3">The sequence shown here is derived from an EMBL/GenBank/DDBJ whole genome shotgun (WGS) entry which is preliminary data.</text>
</comment>
<dbReference type="PRINTS" id="PR00301">
    <property type="entry name" value="HEATSHOCK70"/>
</dbReference>
<dbReference type="EMBL" id="JARIHO010000006">
    <property type="protein sequence ID" value="KAJ7359446.1"/>
    <property type="molecule type" value="Genomic_DNA"/>
</dbReference>
<dbReference type="AlphaFoldDB" id="A0AAD7F0S8"/>
<dbReference type="Gene3D" id="3.30.420.40">
    <property type="match status" value="2"/>
</dbReference>
<dbReference type="FunFam" id="3.30.420.40:FF:000125">
    <property type="entry name" value="Chaperone protein DnaK 1"/>
    <property type="match status" value="1"/>
</dbReference>
<dbReference type="GO" id="GO:0005524">
    <property type="term" value="F:ATP binding"/>
    <property type="evidence" value="ECO:0007669"/>
    <property type="project" value="UniProtKB-KW"/>
</dbReference>
<protein>
    <submittedName>
        <fullName evidence="3">Hsp70 protein-domain-containing protein</fullName>
    </submittedName>
</protein>
<name>A0AAD7F0S8_9AGAR</name>
<dbReference type="Gene3D" id="3.90.640.10">
    <property type="entry name" value="Actin, Chain A, domain 4"/>
    <property type="match status" value="1"/>
</dbReference>